<protein>
    <submittedName>
        <fullName evidence="1">Uncharacterized protein</fullName>
    </submittedName>
</protein>
<gene>
    <name evidence="1" type="ORF">EII11_00875</name>
</gene>
<keyword evidence="2" id="KW-1185">Reference proteome</keyword>
<reference evidence="1 2" key="1">
    <citation type="submission" date="2018-11" db="EMBL/GenBank/DDBJ databases">
        <title>Genomes From Bacteria Associated with the Canine Oral Cavity: a Test Case for Automated Genome-Based Taxonomic Assignment.</title>
        <authorList>
            <person name="Coil D.A."/>
            <person name="Jospin G."/>
            <person name="Darling A.E."/>
            <person name="Wallis C."/>
            <person name="Davis I.J."/>
            <person name="Harris S."/>
            <person name="Eisen J.A."/>
            <person name="Holcombe L.J."/>
            <person name="O'Flynn C."/>
        </authorList>
    </citation>
    <scope>NUCLEOTIDE SEQUENCE [LARGE SCALE GENOMIC DNA]</scope>
    <source>
        <strain evidence="1 2">OH770</strain>
    </source>
</reference>
<comment type="caution">
    <text evidence="1">The sequence shown here is derived from an EMBL/GenBank/DDBJ whole genome shotgun (WGS) entry which is preliminary data.</text>
</comment>
<dbReference type="AlphaFoldDB" id="A0A3P1SGX1"/>
<proteinExistence type="predicted"/>
<dbReference type="Proteomes" id="UP000280444">
    <property type="component" value="Unassembled WGS sequence"/>
</dbReference>
<organism evidence="1 2">
    <name type="scientific">Schaalia canis</name>
    <dbReference type="NCBI Taxonomy" id="100469"/>
    <lineage>
        <taxon>Bacteria</taxon>
        <taxon>Bacillati</taxon>
        <taxon>Actinomycetota</taxon>
        <taxon>Actinomycetes</taxon>
        <taxon>Actinomycetales</taxon>
        <taxon>Actinomycetaceae</taxon>
        <taxon>Schaalia</taxon>
    </lineage>
</organism>
<evidence type="ECO:0000313" key="1">
    <source>
        <dbReference type="EMBL" id="RRC96247.1"/>
    </source>
</evidence>
<accession>A0A3P1SGX1</accession>
<dbReference type="EMBL" id="RQZF01000001">
    <property type="protein sequence ID" value="RRC96247.1"/>
    <property type="molecule type" value="Genomic_DNA"/>
</dbReference>
<dbReference type="RefSeq" id="WP_124867640.1">
    <property type="nucleotide sequence ID" value="NZ_RQZF01000001.1"/>
</dbReference>
<name>A0A3P1SGX1_9ACTO</name>
<evidence type="ECO:0000313" key="2">
    <source>
        <dbReference type="Proteomes" id="UP000280444"/>
    </source>
</evidence>
<sequence length="173" mass="20192">MKRDLQTKRQFTALNPPRHNPQIMRIGCATVIPETPPLSFYAVDPEIDIPHRLLQFEDPIRLYYDSLQRLFSESDYVERGEDIQHRIDNTVGLLERGTSPDRQVFAQVIIPPEIHQHLQNPESFRYEEAKKEIVGKYSKRLIMPDLTLLILSEVEAYSTRHSSSLHQQEQKGD</sequence>